<keyword evidence="3" id="KW-0443">Lipid metabolism</keyword>
<feature type="domain" description="AB hydrolase-1" evidence="5">
    <location>
        <begin position="106"/>
        <end position="192"/>
    </location>
</feature>
<organism evidence="6 7">
    <name type="scientific">Pararhodobacter marinus</name>
    <dbReference type="NCBI Taxonomy" id="2184063"/>
    <lineage>
        <taxon>Bacteria</taxon>
        <taxon>Pseudomonadati</taxon>
        <taxon>Pseudomonadota</taxon>
        <taxon>Alphaproteobacteria</taxon>
        <taxon>Rhodobacterales</taxon>
        <taxon>Paracoccaceae</taxon>
        <taxon>Pararhodobacter</taxon>
    </lineage>
</organism>
<keyword evidence="1 6" id="KW-0378">Hydrolase</keyword>
<dbReference type="GO" id="GO:0003847">
    <property type="term" value="F:1-alkyl-2-acetylglycerophosphocholine esterase activity"/>
    <property type="evidence" value="ECO:0007669"/>
    <property type="project" value="TreeGrafter"/>
</dbReference>
<dbReference type="PANTHER" id="PTHR10272:SF0">
    <property type="entry name" value="PLATELET-ACTIVATING FACTOR ACETYLHYDROLASE"/>
    <property type="match status" value="1"/>
</dbReference>
<protein>
    <submittedName>
        <fullName evidence="6">Dienelactone hydrolase</fullName>
    </submittedName>
</protein>
<evidence type="ECO:0000256" key="2">
    <source>
        <dbReference type="ARBA" id="ARBA00022963"/>
    </source>
</evidence>
<feature type="compositionally biased region" description="Basic and acidic residues" evidence="4">
    <location>
        <begin position="1"/>
        <end position="10"/>
    </location>
</feature>
<dbReference type="OrthoDB" id="9814760at2"/>
<dbReference type="PANTHER" id="PTHR10272">
    <property type="entry name" value="PLATELET-ACTIVATING FACTOR ACETYLHYDROLASE"/>
    <property type="match status" value="1"/>
</dbReference>
<gene>
    <name evidence="6" type="ORF">C4N9_12265</name>
</gene>
<keyword evidence="2" id="KW-0442">Lipid degradation</keyword>
<dbReference type="InterPro" id="IPR000073">
    <property type="entry name" value="AB_hydrolase_1"/>
</dbReference>
<dbReference type="GO" id="GO:0016042">
    <property type="term" value="P:lipid catabolic process"/>
    <property type="evidence" value="ECO:0007669"/>
    <property type="project" value="UniProtKB-KW"/>
</dbReference>
<evidence type="ECO:0000256" key="3">
    <source>
        <dbReference type="ARBA" id="ARBA00023098"/>
    </source>
</evidence>
<dbReference type="RefSeq" id="WP_109533629.1">
    <property type="nucleotide sequence ID" value="NZ_QEYD01000007.1"/>
</dbReference>
<evidence type="ECO:0000256" key="1">
    <source>
        <dbReference type="ARBA" id="ARBA00022801"/>
    </source>
</evidence>
<name>A0A2U2C8D0_9RHOB</name>
<accession>A0A2U2C8D0</accession>
<reference evidence="6 7" key="1">
    <citation type="submission" date="2018-05" db="EMBL/GenBank/DDBJ databases">
        <title>Pararhodobacter marina sp. nov., isolated from deep-sea water of the Indian Ocean.</title>
        <authorList>
            <person name="Lai Q.Sr."/>
            <person name="Liu X."/>
            <person name="Shao Z."/>
        </authorList>
    </citation>
    <scope>NUCLEOTIDE SEQUENCE [LARGE SCALE GENOMIC DNA]</scope>
    <source>
        <strain evidence="6 7">CIC4N-9</strain>
    </source>
</reference>
<dbReference type="Gene3D" id="3.40.50.1820">
    <property type="entry name" value="alpha/beta hydrolase"/>
    <property type="match status" value="1"/>
</dbReference>
<evidence type="ECO:0000256" key="4">
    <source>
        <dbReference type="SAM" id="MobiDB-lite"/>
    </source>
</evidence>
<feature type="compositionally biased region" description="Pro residues" evidence="4">
    <location>
        <begin position="12"/>
        <end position="22"/>
    </location>
</feature>
<evidence type="ECO:0000313" key="7">
    <source>
        <dbReference type="Proteomes" id="UP000244940"/>
    </source>
</evidence>
<dbReference type="SUPFAM" id="SSF53474">
    <property type="entry name" value="alpha/beta-Hydrolases"/>
    <property type="match status" value="1"/>
</dbReference>
<evidence type="ECO:0000313" key="6">
    <source>
        <dbReference type="EMBL" id="PWE28122.1"/>
    </source>
</evidence>
<dbReference type="GeneID" id="94365665"/>
<sequence length="383" mass="40970">MEHNRVDATRPDSPPLAGPGPLPVGVRTLTLTDPARPDLDALAVLPEGAPLPRSARRLTVDLWYPAEPGTAPGGRYETLLRDGERRAVLHGRAARDAAPGPGRWPFVLLSHGYPGNRYLMAHLAEALASRGYLVAAADHPGSTYDDQKPFGQTLYHRPLDQRFLLDTLAQHELADPDRAAIVGFSMGGYGALVTGGAGLVPAMVRHELAPPHGVLRAHLEGQLPPPPANLRALIAIGPWGNGHGLWSTRAFRRLSLPLMVMAGSVDEISGYSAMRAIAELSGGTLLTFVNAGHNAAAPIPAPLESYAQSDRLGWAPFRHYADPVWDTVRMNALAQHFAAAFLDRHLKGDTARDADLAPATALSEAQGFEPALAKGLTLERWQG</sequence>
<dbReference type="EMBL" id="QEYD01000007">
    <property type="protein sequence ID" value="PWE28122.1"/>
    <property type="molecule type" value="Genomic_DNA"/>
</dbReference>
<dbReference type="InterPro" id="IPR029058">
    <property type="entry name" value="AB_hydrolase_fold"/>
</dbReference>
<evidence type="ECO:0000259" key="5">
    <source>
        <dbReference type="Pfam" id="PF00561"/>
    </source>
</evidence>
<dbReference type="AlphaFoldDB" id="A0A2U2C8D0"/>
<keyword evidence="7" id="KW-1185">Reference proteome</keyword>
<dbReference type="Pfam" id="PF00561">
    <property type="entry name" value="Abhydrolase_1"/>
    <property type="match status" value="1"/>
</dbReference>
<comment type="caution">
    <text evidence="6">The sequence shown here is derived from an EMBL/GenBank/DDBJ whole genome shotgun (WGS) entry which is preliminary data.</text>
</comment>
<proteinExistence type="predicted"/>
<feature type="region of interest" description="Disordered" evidence="4">
    <location>
        <begin position="1"/>
        <end position="24"/>
    </location>
</feature>
<dbReference type="Proteomes" id="UP000244940">
    <property type="component" value="Unassembled WGS sequence"/>
</dbReference>